<dbReference type="GO" id="GO:0016491">
    <property type="term" value="F:oxidoreductase activity"/>
    <property type="evidence" value="ECO:0007669"/>
    <property type="project" value="InterPro"/>
</dbReference>
<evidence type="ECO:0000256" key="3">
    <source>
        <dbReference type="ARBA" id="ARBA00022989"/>
    </source>
</evidence>
<keyword evidence="2 5" id="KW-0812">Transmembrane</keyword>
<reference evidence="7" key="1">
    <citation type="submission" date="2021-01" db="EMBL/GenBank/DDBJ databases">
        <authorList>
            <person name="Corre E."/>
            <person name="Pelletier E."/>
            <person name="Niang G."/>
            <person name="Scheremetjew M."/>
            <person name="Finn R."/>
            <person name="Kale V."/>
            <person name="Holt S."/>
            <person name="Cochrane G."/>
            <person name="Meng A."/>
            <person name="Brown T."/>
            <person name="Cohen L."/>
        </authorList>
    </citation>
    <scope>NUCLEOTIDE SEQUENCE</scope>
    <source>
        <strain evidence="7">NY070348D</strain>
    </source>
</reference>
<evidence type="ECO:0000256" key="2">
    <source>
        <dbReference type="ARBA" id="ARBA00022692"/>
    </source>
</evidence>
<dbReference type="EMBL" id="HBHK01016012">
    <property type="protein sequence ID" value="CAD9688882.1"/>
    <property type="molecule type" value="Transcribed_RNA"/>
</dbReference>
<organism evidence="7">
    <name type="scientific">Mucochytrium quahogii</name>
    <dbReference type="NCBI Taxonomy" id="96639"/>
    <lineage>
        <taxon>Eukaryota</taxon>
        <taxon>Sar</taxon>
        <taxon>Stramenopiles</taxon>
        <taxon>Bigyra</taxon>
        <taxon>Labyrinthulomycetes</taxon>
        <taxon>Thraustochytrida</taxon>
        <taxon>Thraustochytriidae</taxon>
        <taxon>Mucochytrium</taxon>
    </lineage>
</organism>
<keyword evidence="4 5" id="KW-0472">Membrane</keyword>
<feature type="transmembrane region" description="Helical" evidence="5">
    <location>
        <begin position="37"/>
        <end position="58"/>
    </location>
</feature>
<dbReference type="PANTHER" id="PTHR11863">
    <property type="entry name" value="STEROL DESATURASE"/>
    <property type="match status" value="1"/>
</dbReference>
<evidence type="ECO:0000313" key="7">
    <source>
        <dbReference type="EMBL" id="CAD9688882.1"/>
    </source>
</evidence>
<name>A0A7S2WHG7_9STRA</name>
<feature type="domain" description="Fatty acid hydroxylase" evidence="6">
    <location>
        <begin position="45"/>
        <end position="174"/>
    </location>
</feature>
<comment type="subcellular location">
    <subcellularLocation>
        <location evidence="1">Membrane</location>
    </subcellularLocation>
</comment>
<gene>
    <name evidence="7" type="ORF">QSP1433_LOCUS10047</name>
</gene>
<proteinExistence type="predicted"/>
<evidence type="ECO:0000256" key="5">
    <source>
        <dbReference type="SAM" id="Phobius"/>
    </source>
</evidence>
<accession>A0A7S2WHG7</accession>
<dbReference type="InterPro" id="IPR006694">
    <property type="entry name" value="Fatty_acid_hydroxylase"/>
</dbReference>
<sequence length="196" mass="23117">MLATGAIPFMSLFTLPFFLMEVRGYTKLYDNLEEKSVGYTLLSVFCFLMWNDCLIYWIHRGLHHPLLYKRIHKPHHWWKVSTPFASHAFHPLDGFLQGLPYHLFVFVMPLNKWIFLLAFIMVNMWTISIHDGAFAVPKFLEHIVNGSAHHVDHHLYFNYNHGQYFTFWDRIGGTFRHPSPLEGKGPLDELKKAKML</sequence>
<evidence type="ECO:0000259" key="6">
    <source>
        <dbReference type="Pfam" id="PF04116"/>
    </source>
</evidence>
<dbReference type="GO" id="GO:0016020">
    <property type="term" value="C:membrane"/>
    <property type="evidence" value="ECO:0007669"/>
    <property type="project" value="UniProtKB-SubCell"/>
</dbReference>
<keyword evidence="3 5" id="KW-1133">Transmembrane helix</keyword>
<evidence type="ECO:0000256" key="1">
    <source>
        <dbReference type="ARBA" id="ARBA00004370"/>
    </source>
</evidence>
<protein>
    <recommendedName>
        <fullName evidence="6">Fatty acid hydroxylase domain-containing protein</fullName>
    </recommendedName>
</protein>
<dbReference type="AlphaFoldDB" id="A0A7S2WHG7"/>
<feature type="transmembrane region" description="Helical" evidence="5">
    <location>
        <begin position="101"/>
        <end position="122"/>
    </location>
</feature>
<dbReference type="GO" id="GO:0008610">
    <property type="term" value="P:lipid biosynthetic process"/>
    <property type="evidence" value="ECO:0007669"/>
    <property type="project" value="InterPro"/>
</dbReference>
<evidence type="ECO:0000256" key="4">
    <source>
        <dbReference type="ARBA" id="ARBA00023136"/>
    </source>
</evidence>
<dbReference type="Pfam" id="PF04116">
    <property type="entry name" value="FA_hydroxylase"/>
    <property type="match status" value="1"/>
</dbReference>
<feature type="transmembrane region" description="Helical" evidence="5">
    <location>
        <begin position="6"/>
        <end position="25"/>
    </location>
</feature>
<dbReference type="InterPro" id="IPR050307">
    <property type="entry name" value="Sterol_Desaturase_Related"/>
</dbReference>
<dbReference type="GO" id="GO:0005506">
    <property type="term" value="F:iron ion binding"/>
    <property type="evidence" value="ECO:0007669"/>
    <property type="project" value="InterPro"/>
</dbReference>